<dbReference type="AlphaFoldDB" id="A0A383C443"/>
<accession>A0A383C443</accession>
<reference evidence="1" key="1">
    <citation type="submission" date="2018-05" db="EMBL/GenBank/DDBJ databases">
        <authorList>
            <person name="Lanie J.A."/>
            <person name="Ng W.-L."/>
            <person name="Kazmierczak K.M."/>
            <person name="Andrzejewski T.M."/>
            <person name="Davidsen T.M."/>
            <person name="Wayne K.J."/>
            <person name="Tettelin H."/>
            <person name="Glass J.I."/>
            <person name="Rusch D."/>
            <person name="Podicherti R."/>
            <person name="Tsui H.-C.T."/>
            <person name="Winkler M.E."/>
        </authorList>
    </citation>
    <scope>NUCLEOTIDE SEQUENCE</scope>
</reference>
<protein>
    <submittedName>
        <fullName evidence="1">Uncharacterized protein</fullName>
    </submittedName>
</protein>
<dbReference type="EMBL" id="UINC01205826">
    <property type="protein sequence ID" value="SVE27177.1"/>
    <property type="molecule type" value="Genomic_DNA"/>
</dbReference>
<proteinExistence type="predicted"/>
<evidence type="ECO:0000313" key="1">
    <source>
        <dbReference type="EMBL" id="SVE27177.1"/>
    </source>
</evidence>
<gene>
    <name evidence="1" type="ORF">METZ01_LOCUS480031</name>
</gene>
<sequence length="32" mass="3708">SIMYYLIAFMGQRFDCVKAIVVETAFFIFAVN</sequence>
<organism evidence="1">
    <name type="scientific">marine metagenome</name>
    <dbReference type="NCBI Taxonomy" id="408172"/>
    <lineage>
        <taxon>unclassified sequences</taxon>
        <taxon>metagenomes</taxon>
        <taxon>ecological metagenomes</taxon>
    </lineage>
</organism>
<feature type="non-terminal residue" evidence="1">
    <location>
        <position position="1"/>
    </location>
</feature>
<name>A0A383C443_9ZZZZ</name>